<dbReference type="InterPro" id="IPR049892">
    <property type="entry name" value="AA9"/>
</dbReference>
<accession>A0A2J6QPI4</accession>
<dbReference type="AlphaFoldDB" id="A0A2J6QPI4"/>
<keyword evidence="5" id="KW-0325">Glycoprotein</keyword>
<feature type="domain" description="Auxiliary Activity family 9 catalytic" evidence="8">
    <location>
        <begin position="21"/>
        <end position="118"/>
    </location>
</feature>
<feature type="signal peptide" evidence="7">
    <location>
        <begin position="1"/>
        <end position="21"/>
    </location>
</feature>
<comment type="catalytic activity">
    <reaction evidence="6">
        <text>[(1-&gt;4)-beta-D-glucosyl]n+m + reduced acceptor + O2 = 4-dehydro-beta-D-glucosyl-[(1-&gt;4)-beta-D-glucosyl]n-1 + [(1-&gt;4)-beta-D-glucosyl]m + acceptor + H2O.</text>
        <dbReference type="EC" id="1.14.99.56"/>
    </reaction>
</comment>
<dbReference type="InterPro" id="IPR005103">
    <property type="entry name" value="AA9_LPMO"/>
</dbReference>
<feature type="chain" id="PRO_5014422992" description="AA9 family lytic polysaccharide monooxygenase" evidence="7">
    <location>
        <begin position="22"/>
        <end position="152"/>
    </location>
</feature>
<evidence type="ECO:0000256" key="2">
    <source>
        <dbReference type="ARBA" id="ARBA00004613"/>
    </source>
</evidence>
<dbReference type="EMBL" id="KZ613464">
    <property type="protein sequence ID" value="PMD28181.1"/>
    <property type="molecule type" value="Genomic_DNA"/>
</dbReference>
<dbReference type="GO" id="GO:0030248">
    <property type="term" value="F:cellulose binding"/>
    <property type="evidence" value="ECO:0007669"/>
    <property type="project" value="UniProtKB-UniRule"/>
</dbReference>
<dbReference type="PANTHER" id="PTHR33353">
    <property type="entry name" value="PUTATIVE (AFU_ORTHOLOGUE AFUA_1G12560)-RELATED"/>
    <property type="match status" value="1"/>
</dbReference>
<evidence type="ECO:0000256" key="6">
    <source>
        <dbReference type="RuleBase" id="RU368122"/>
    </source>
</evidence>
<keyword evidence="9" id="KW-0503">Monooxygenase</keyword>
<dbReference type="Gene3D" id="2.70.50.70">
    <property type="match status" value="1"/>
</dbReference>
<evidence type="ECO:0000313" key="9">
    <source>
        <dbReference type="EMBL" id="PMD28181.1"/>
    </source>
</evidence>
<keyword evidence="4 6" id="KW-1015">Disulfide bond</keyword>
<dbReference type="GO" id="GO:0030245">
    <property type="term" value="P:cellulose catabolic process"/>
    <property type="evidence" value="ECO:0007669"/>
    <property type="project" value="UniProtKB-UniRule"/>
</dbReference>
<dbReference type="GO" id="GO:0004497">
    <property type="term" value="F:monooxygenase activity"/>
    <property type="evidence" value="ECO:0007669"/>
    <property type="project" value="UniProtKB-KW"/>
</dbReference>
<proteinExistence type="predicted"/>
<gene>
    <name evidence="9" type="ORF">NA56DRAFT_742346</name>
</gene>
<name>A0A2J6QPI4_9HELO</name>
<keyword evidence="9" id="KW-0560">Oxidoreductase</keyword>
<dbReference type="EC" id="1.14.99.56" evidence="6"/>
<keyword evidence="3 6" id="KW-0964">Secreted</keyword>
<dbReference type="GO" id="GO:0008810">
    <property type="term" value="F:cellulase activity"/>
    <property type="evidence" value="ECO:0007669"/>
    <property type="project" value="UniProtKB-UniRule"/>
</dbReference>
<evidence type="ECO:0000256" key="3">
    <source>
        <dbReference type="ARBA" id="ARBA00022525"/>
    </source>
</evidence>
<evidence type="ECO:0000256" key="7">
    <source>
        <dbReference type="SAM" id="SignalP"/>
    </source>
</evidence>
<comment type="domain">
    <text evidence="6">Has a modular structure: an endo-beta-1,4-glucanase catalytic module at the N-terminus, a linker rich in serines and threonines, and a C-terminal carbohydrate-binding module (CBM).</text>
</comment>
<dbReference type="GO" id="GO:0005576">
    <property type="term" value="C:extracellular region"/>
    <property type="evidence" value="ECO:0007669"/>
    <property type="project" value="UniProtKB-SubCell"/>
</dbReference>
<evidence type="ECO:0000256" key="1">
    <source>
        <dbReference type="ARBA" id="ARBA00001973"/>
    </source>
</evidence>
<dbReference type="Proteomes" id="UP000235672">
    <property type="component" value="Unassembled WGS sequence"/>
</dbReference>
<comment type="cofactor">
    <cofactor evidence="1">
        <name>Cu(2+)</name>
        <dbReference type="ChEBI" id="CHEBI:29036"/>
    </cofactor>
</comment>
<dbReference type="PANTHER" id="PTHR33353:SF19">
    <property type="entry name" value="GLYCOSYLHYDROLASE FAMILY 61-8 PROTEIN"/>
    <property type="match status" value="1"/>
</dbReference>
<evidence type="ECO:0000259" key="8">
    <source>
        <dbReference type="Pfam" id="PF03443"/>
    </source>
</evidence>
<keyword evidence="10" id="KW-1185">Reference proteome</keyword>
<keyword evidence="6" id="KW-0136">Cellulose degradation</keyword>
<protein>
    <recommendedName>
        <fullName evidence="6">AA9 family lytic polysaccharide monooxygenase</fullName>
        <ecNumber evidence="6">1.14.99.56</ecNumber>
    </recommendedName>
    <alternativeName>
        <fullName evidence="6">Endo-beta-1,4-glucanase</fullName>
    </alternativeName>
    <alternativeName>
        <fullName evidence="6">Glycosyl hydrolase 61 family protein</fullName>
    </alternativeName>
</protein>
<keyword evidence="6" id="KW-0624">Polysaccharide degradation</keyword>
<evidence type="ECO:0000256" key="4">
    <source>
        <dbReference type="ARBA" id="ARBA00023157"/>
    </source>
</evidence>
<comment type="function">
    <text evidence="6">Lytic polysaccharide monooxygenase (LMPO) that depolymerizes crystalline and amorphous polysaccharides via the oxidation of scissile alpha- or beta-(1-4)-glycosidic bonds, yielding C1 and/or C4 oxidation products. Catalysis by LPMOs requires the reduction of the active-site copper from Cu(II) to Cu(I) by a reducing agent and H(2)O(2) or O(2) as a cosubstrate.</text>
</comment>
<organism evidence="9 10">
    <name type="scientific">Hyaloscypha hepaticicola</name>
    <dbReference type="NCBI Taxonomy" id="2082293"/>
    <lineage>
        <taxon>Eukaryota</taxon>
        <taxon>Fungi</taxon>
        <taxon>Dikarya</taxon>
        <taxon>Ascomycota</taxon>
        <taxon>Pezizomycotina</taxon>
        <taxon>Leotiomycetes</taxon>
        <taxon>Helotiales</taxon>
        <taxon>Hyaloscyphaceae</taxon>
        <taxon>Hyaloscypha</taxon>
    </lineage>
</organism>
<reference evidence="9 10" key="1">
    <citation type="submission" date="2016-05" db="EMBL/GenBank/DDBJ databases">
        <title>A degradative enzymes factory behind the ericoid mycorrhizal symbiosis.</title>
        <authorList>
            <consortium name="DOE Joint Genome Institute"/>
            <person name="Martino E."/>
            <person name="Morin E."/>
            <person name="Grelet G."/>
            <person name="Kuo A."/>
            <person name="Kohler A."/>
            <person name="Daghino S."/>
            <person name="Barry K."/>
            <person name="Choi C."/>
            <person name="Cichocki N."/>
            <person name="Clum A."/>
            <person name="Copeland A."/>
            <person name="Hainaut M."/>
            <person name="Haridas S."/>
            <person name="Labutti K."/>
            <person name="Lindquist E."/>
            <person name="Lipzen A."/>
            <person name="Khouja H.-R."/>
            <person name="Murat C."/>
            <person name="Ohm R."/>
            <person name="Olson A."/>
            <person name="Spatafora J."/>
            <person name="Veneault-Fourrey C."/>
            <person name="Henrissat B."/>
            <person name="Grigoriev I."/>
            <person name="Martin F."/>
            <person name="Perotto S."/>
        </authorList>
    </citation>
    <scope>NUCLEOTIDE SEQUENCE [LARGE SCALE GENOMIC DNA]</scope>
    <source>
        <strain evidence="9 10">UAMH 7357</strain>
    </source>
</reference>
<comment type="subcellular location">
    <subcellularLocation>
        <location evidence="2 6">Secreted</location>
    </subcellularLocation>
</comment>
<keyword evidence="6" id="KW-0119">Carbohydrate metabolism</keyword>
<sequence length="152" mass="16262">MLFSALFSVAALLVAEASAYGAVTSYVIDGTTYPGYTGYSPASSPATIQRQWPDYNPTFTITDSKVMCNGGTSDALVANVTGGSAITAQWAQWTHQQGPIMVWLYKCLGDIKSCDRSGNIGSRLIKWAWLKEVECRPCVPGGVCKPTGVKVL</sequence>
<keyword evidence="7" id="KW-0732">Signal</keyword>
<evidence type="ECO:0000256" key="5">
    <source>
        <dbReference type="ARBA" id="ARBA00023180"/>
    </source>
</evidence>
<dbReference type="STRING" id="1745343.A0A2J6QPI4"/>
<dbReference type="Pfam" id="PF03443">
    <property type="entry name" value="AA9"/>
    <property type="match status" value="1"/>
</dbReference>
<dbReference type="OrthoDB" id="4849160at2759"/>
<evidence type="ECO:0000313" key="10">
    <source>
        <dbReference type="Proteomes" id="UP000235672"/>
    </source>
</evidence>